<dbReference type="EMBL" id="CP069486">
    <property type="protein sequence ID" value="QRO84484.1"/>
    <property type="molecule type" value="Genomic_DNA"/>
</dbReference>
<dbReference type="GeneID" id="64116708"/>
<organism evidence="2 4">
    <name type="scientific">Mammaliicoccus vitulinus</name>
    <dbReference type="NCBI Taxonomy" id="71237"/>
    <lineage>
        <taxon>Bacteria</taxon>
        <taxon>Bacillati</taxon>
        <taxon>Bacillota</taxon>
        <taxon>Bacilli</taxon>
        <taxon>Bacillales</taxon>
        <taxon>Staphylococcaceae</taxon>
        <taxon>Mammaliicoccus</taxon>
    </lineage>
</organism>
<dbReference type="PANTHER" id="PTHR10438:SF468">
    <property type="entry name" value="THIOREDOXIN-1-RELATED"/>
    <property type="match status" value="1"/>
</dbReference>
<feature type="domain" description="Thioredoxin" evidence="1">
    <location>
        <begin position="1"/>
        <end position="104"/>
    </location>
</feature>
<reference evidence="2 4" key="1">
    <citation type="journal article" date="2016" name="Front. Microbiol.">
        <title>Comprehensive Phylogenetic Analysis of Bovine Non-aureus Staphylococci Species Based on Whole-Genome Sequencing.</title>
        <authorList>
            <person name="Naushad S."/>
            <person name="Barkema H.W."/>
            <person name="Luby C."/>
            <person name="Condas L.A."/>
            <person name="Nobrega D.B."/>
            <person name="Carson D.A."/>
            <person name="De Buck J."/>
        </authorList>
    </citation>
    <scope>NUCLEOTIDE SEQUENCE [LARGE SCALE GENOMIC DNA]</scope>
    <source>
        <strain evidence="2 4">SNUC 2204</strain>
    </source>
</reference>
<reference evidence="2" key="2">
    <citation type="submission" date="2018-03" db="EMBL/GenBank/DDBJ databases">
        <authorList>
            <person name="Keele B.F."/>
        </authorList>
    </citation>
    <scope>NUCLEOTIDE SEQUENCE</scope>
    <source>
        <strain evidence="2">SNUC 2204</strain>
    </source>
</reference>
<dbReference type="Proteomes" id="UP000627155">
    <property type="component" value="Chromosome"/>
</dbReference>
<dbReference type="InterPro" id="IPR013766">
    <property type="entry name" value="Thioredoxin_domain"/>
</dbReference>
<dbReference type="CDD" id="cd02947">
    <property type="entry name" value="TRX_family"/>
    <property type="match status" value="1"/>
</dbReference>
<dbReference type="RefSeq" id="WP_016912073.1">
    <property type="nucleotide sequence ID" value="NZ_BMDF01000001.1"/>
</dbReference>
<sequence length="104" mass="12138">MKQLTSIEEFKTLINEPTIFMFTASWCPDCHFIDPDLPALEEKYKQYQFVSVDRDEFIDLCQEVDVMGIPSFIAYDKEQELGRYVGKERKTIPQISSFIDGLSE</sequence>
<dbReference type="AlphaFoldDB" id="A0A2T4PTN2"/>
<dbReference type="PANTHER" id="PTHR10438">
    <property type="entry name" value="THIOREDOXIN"/>
    <property type="match status" value="1"/>
</dbReference>
<dbReference type="EMBL" id="PZFK01000011">
    <property type="protein sequence ID" value="PTI29716.1"/>
    <property type="molecule type" value="Genomic_DNA"/>
</dbReference>
<evidence type="ECO:0000259" key="1">
    <source>
        <dbReference type="PROSITE" id="PS51352"/>
    </source>
</evidence>
<gene>
    <name evidence="2" type="ORF">BU072_06740</name>
    <name evidence="3" type="ORF">I6J37_09870</name>
</gene>
<dbReference type="Pfam" id="PF00085">
    <property type="entry name" value="Thioredoxin"/>
    <property type="match status" value="1"/>
</dbReference>
<evidence type="ECO:0000313" key="4">
    <source>
        <dbReference type="Proteomes" id="UP000241209"/>
    </source>
</evidence>
<evidence type="ECO:0000313" key="5">
    <source>
        <dbReference type="Proteomes" id="UP000627155"/>
    </source>
</evidence>
<name>A0A2T4PTN2_9STAP</name>
<keyword evidence="5" id="KW-1185">Reference proteome</keyword>
<dbReference type="InterPro" id="IPR050620">
    <property type="entry name" value="Thioredoxin_H-type-like"/>
</dbReference>
<dbReference type="STRING" id="1167632.GCA_000286335_01389"/>
<evidence type="ECO:0000313" key="2">
    <source>
        <dbReference type="EMBL" id="PTI29716.1"/>
    </source>
</evidence>
<dbReference type="SUPFAM" id="SSF52833">
    <property type="entry name" value="Thioredoxin-like"/>
    <property type="match status" value="1"/>
</dbReference>
<dbReference type="PROSITE" id="PS51352">
    <property type="entry name" value="THIOREDOXIN_2"/>
    <property type="match status" value="1"/>
</dbReference>
<dbReference type="InterPro" id="IPR036249">
    <property type="entry name" value="Thioredoxin-like_sf"/>
</dbReference>
<protein>
    <submittedName>
        <fullName evidence="2 3">Thioredoxin</fullName>
    </submittedName>
</protein>
<proteinExistence type="predicted"/>
<dbReference type="Proteomes" id="UP000241209">
    <property type="component" value="Unassembled WGS sequence"/>
</dbReference>
<reference evidence="3 5" key="3">
    <citation type="submission" date="2021-02" db="EMBL/GenBank/DDBJ databases">
        <title>FDA dAtabase for Regulatory Grade micrObial Sequences (FDA-ARGOS): Supporting development and validation of Infectious Disease Dx tests.</title>
        <authorList>
            <person name="Sproer C."/>
            <person name="Gronow S."/>
            <person name="Severitt S."/>
            <person name="Schroder I."/>
            <person name="Tallon L."/>
            <person name="Sadzewicz L."/>
            <person name="Zhao X."/>
            <person name="Boylan J."/>
            <person name="Ott S."/>
            <person name="Bowen H."/>
            <person name="Vavikolanu K."/>
            <person name="Mehta A."/>
            <person name="Aluvathingal J."/>
            <person name="Nadendla S."/>
            <person name="Lowell S."/>
            <person name="Myers T."/>
            <person name="Yan Y."/>
            <person name="Sichtig H."/>
        </authorList>
    </citation>
    <scope>NUCLEOTIDE SEQUENCE [LARGE SCALE GENOMIC DNA]</scope>
    <source>
        <strain evidence="3 5">FDAARGOS_1207</strain>
    </source>
</reference>
<dbReference type="Gene3D" id="3.40.30.10">
    <property type="entry name" value="Glutaredoxin"/>
    <property type="match status" value="1"/>
</dbReference>
<accession>A0A2T4PTN2</accession>
<evidence type="ECO:0000313" key="3">
    <source>
        <dbReference type="EMBL" id="QRO84484.1"/>
    </source>
</evidence>